<feature type="DNA-binding region" description="H-T-H motif" evidence="12">
    <location>
        <begin position="27"/>
        <end position="47"/>
    </location>
</feature>
<keyword evidence="10 12" id="KW-0234">DNA repair</keyword>
<keyword evidence="3 12" id="KW-0235">DNA replication</keyword>
<dbReference type="RefSeq" id="WP_089840394.1">
    <property type="nucleotide sequence ID" value="NZ_FOZL01000001.1"/>
</dbReference>
<feature type="site" description="Cleavage; by autolysis" evidence="12">
    <location>
        <begin position="88"/>
        <end position="89"/>
    </location>
</feature>
<evidence type="ECO:0000256" key="7">
    <source>
        <dbReference type="ARBA" id="ARBA00023015"/>
    </source>
</evidence>
<dbReference type="Gene3D" id="2.10.109.10">
    <property type="entry name" value="Umud Fragment, subunit A"/>
    <property type="match status" value="1"/>
</dbReference>
<dbReference type="Pfam" id="PF01726">
    <property type="entry name" value="LexA_DNA_bind"/>
    <property type="match status" value="1"/>
</dbReference>
<evidence type="ECO:0000256" key="2">
    <source>
        <dbReference type="ARBA" id="ARBA00022491"/>
    </source>
</evidence>
<evidence type="ECO:0000313" key="16">
    <source>
        <dbReference type="EMBL" id="SFS17373.1"/>
    </source>
</evidence>
<comment type="catalytic activity">
    <reaction evidence="12">
        <text>Hydrolysis of Ala-|-Gly bond in repressor LexA.</text>
        <dbReference type="EC" id="3.4.21.88"/>
    </reaction>
</comment>
<gene>
    <name evidence="12" type="primary">lexA</name>
    <name evidence="16" type="ORF">SAMN05421771_3133</name>
</gene>
<dbReference type="InterPro" id="IPR006199">
    <property type="entry name" value="LexA_DNA-bd_dom"/>
</dbReference>
<keyword evidence="17" id="KW-1185">Reference proteome</keyword>
<dbReference type="PRINTS" id="PR00726">
    <property type="entry name" value="LEXASERPTASE"/>
</dbReference>
<dbReference type="PANTHER" id="PTHR33516">
    <property type="entry name" value="LEXA REPRESSOR"/>
    <property type="match status" value="1"/>
</dbReference>
<dbReference type="GO" id="GO:0003677">
    <property type="term" value="F:DNA binding"/>
    <property type="evidence" value="ECO:0007669"/>
    <property type="project" value="UniProtKB-UniRule"/>
</dbReference>
<name>A0A1I6MNU5_9BACT</name>
<dbReference type="PANTHER" id="PTHR33516:SF2">
    <property type="entry name" value="LEXA REPRESSOR-RELATED"/>
    <property type="match status" value="1"/>
</dbReference>
<feature type="active site" description="For autocatalytic cleavage activity" evidence="12">
    <location>
        <position position="159"/>
    </location>
</feature>
<dbReference type="Gene3D" id="1.10.10.10">
    <property type="entry name" value="Winged helix-like DNA-binding domain superfamily/Winged helix DNA-binding domain"/>
    <property type="match status" value="1"/>
</dbReference>
<evidence type="ECO:0000313" key="17">
    <source>
        <dbReference type="Proteomes" id="UP000199024"/>
    </source>
</evidence>
<feature type="domain" description="Peptidase S24/S26A/S26B/S26C" evidence="14">
    <location>
        <begin position="81"/>
        <end position="193"/>
    </location>
</feature>
<sequence length="201" mass="22147">MAITRRQKEVIDFLSGFTQKNGYSPSYEEIATGLGLNSLATVHKHVTNLQNKGLLQRAHNRSRSIDVLPARTSKKGFERLPLMGRIAAGQPVEAIESAESISLGDIIGNREVFALEVRGDSMRDEHIVSGDYVLVERTKTAREGEIIVALIDGADATLKRFYREGTMIRLQPSNHEMAPIYAPATSVSIQGKVLGVLRKYA</sequence>
<dbReference type="Proteomes" id="UP000199024">
    <property type="component" value="Unassembled WGS sequence"/>
</dbReference>
<evidence type="ECO:0000259" key="14">
    <source>
        <dbReference type="Pfam" id="PF00717"/>
    </source>
</evidence>
<evidence type="ECO:0000256" key="9">
    <source>
        <dbReference type="ARBA" id="ARBA00023163"/>
    </source>
</evidence>
<dbReference type="InterPro" id="IPR015927">
    <property type="entry name" value="Peptidase_S24_S26A/B/C"/>
</dbReference>
<dbReference type="FunFam" id="2.10.109.10:FF:000001">
    <property type="entry name" value="LexA repressor"/>
    <property type="match status" value="1"/>
</dbReference>
<dbReference type="InterPro" id="IPR039418">
    <property type="entry name" value="LexA-like"/>
</dbReference>
<evidence type="ECO:0000256" key="5">
    <source>
        <dbReference type="ARBA" id="ARBA00022801"/>
    </source>
</evidence>
<evidence type="ECO:0000256" key="8">
    <source>
        <dbReference type="ARBA" id="ARBA00023125"/>
    </source>
</evidence>
<keyword evidence="2 12" id="KW-0678">Repressor</keyword>
<evidence type="ECO:0000256" key="10">
    <source>
        <dbReference type="ARBA" id="ARBA00023204"/>
    </source>
</evidence>
<dbReference type="NCBIfam" id="TIGR00498">
    <property type="entry name" value="lexA"/>
    <property type="match status" value="1"/>
</dbReference>
<dbReference type="GO" id="GO:0004252">
    <property type="term" value="F:serine-type endopeptidase activity"/>
    <property type="evidence" value="ECO:0007669"/>
    <property type="project" value="UniProtKB-UniRule"/>
</dbReference>
<dbReference type="GO" id="GO:0006508">
    <property type="term" value="P:proteolysis"/>
    <property type="evidence" value="ECO:0007669"/>
    <property type="project" value="InterPro"/>
</dbReference>
<dbReference type="GO" id="GO:0045892">
    <property type="term" value="P:negative regulation of DNA-templated transcription"/>
    <property type="evidence" value="ECO:0007669"/>
    <property type="project" value="UniProtKB-UniRule"/>
</dbReference>
<keyword evidence="9 12" id="KW-0804">Transcription</keyword>
<protein>
    <recommendedName>
        <fullName evidence="12">LexA repressor</fullName>
        <ecNumber evidence="12">3.4.21.88</ecNumber>
    </recommendedName>
</protein>
<evidence type="ECO:0000256" key="11">
    <source>
        <dbReference type="ARBA" id="ARBA00023236"/>
    </source>
</evidence>
<reference evidence="16 17" key="1">
    <citation type="submission" date="2016-10" db="EMBL/GenBank/DDBJ databases">
        <authorList>
            <person name="de Groot N.N."/>
        </authorList>
    </citation>
    <scope>NUCLEOTIDE SEQUENCE [LARGE SCALE GENOMIC DNA]</scope>
    <source>
        <strain evidence="16 17">DSM 21001</strain>
    </source>
</reference>
<dbReference type="GO" id="GO:0009432">
    <property type="term" value="P:SOS response"/>
    <property type="evidence" value="ECO:0007669"/>
    <property type="project" value="UniProtKB-UniRule"/>
</dbReference>
<evidence type="ECO:0000256" key="12">
    <source>
        <dbReference type="HAMAP-Rule" id="MF_00015"/>
    </source>
</evidence>
<keyword evidence="7 12" id="KW-0805">Transcription regulation</keyword>
<evidence type="ECO:0000256" key="3">
    <source>
        <dbReference type="ARBA" id="ARBA00022705"/>
    </source>
</evidence>
<keyword evidence="11 12" id="KW-0742">SOS response</keyword>
<dbReference type="AlphaFoldDB" id="A0A1I6MNU5"/>
<dbReference type="InterPro" id="IPR006200">
    <property type="entry name" value="LexA"/>
</dbReference>
<dbReference type="InterPro" id="IPR006197">
    <property type="entry name" value="Peptidase_S24_LexA"/>
</dbReference>
<dbReference type="EMBL" id="FOZL01000001">
    <property type="protein sequence ID" value="SFS17373.1"/>
    <property type="molecule type" value="Genomic_DNA"/>
</dbReference>
<evidence type="ECO:0000256" key="6">
    <source>
        <dbReference type="ARBA" id="ARBA00022813"/>
    </source>
</evidence>
<proteinExistence type="inferred from homology"/>
<feature type="active site" description="For autocatalytic cleavage activity" evidence="12">
    <location>
        <position position="121"/>
    </location>
</feature>
<organism evidence="16 17">
    <name type="scientific">Granulicella pectinivorans</name>
    <dbReference type="NCBI Taxonomy" id="474950"/>
    <lineage>
        <taxon>Bacteria</taxon>
        <taxon>Pseudomonadati</taxon>
        <taxon>Acidobacteriota</taxon>
        <taxon>Terriglobia</taxon>
        <taxon>Terriglobales</taxon>
        <taxon>Acidobacteriaceae</taxon>
        <taxon>Granulicella</taxon>
    </lineage>
</organism>
<dbReference type="CDD" id="cd06529">
    <property type="entry name" value="S24_LexA-like"/>
    <property type="match status" value="1"/>
</dbReference>
<evidence type="ECO:0000259" key="15">
    <source>
        <dbReference type="Pfam" id="PF01726"/>
    </source>
</evidence>
<dbReference type="InterPro" id="IPR036388">
    <property type="entry name" value="WH-like_DNA-bd_sf"/>
</dbReference>
<dbReference type="InterPro" id="IPR050077">
    <property type="entry name" value="LexA_repressor"/>
</dbReference>
<dbReference type="STRING" id="474950.SAMN05421771_3133"/>
<comment type="subunit">
    <text evidence="12">Homodimer.</text>
</comment>
<dbReference type="OrthoDB" id="9802364at2"/>
<accession>A0A1I6MNU5</accession>
<dbReference type="GO" id="GO:0006260">
    <property type="term" value="P:DNA replication"/>
    <property type="evidence" value="ECO:0007669"/>
    <property type="project" value="UniProtKB-UniRule"/>
</dbReference>
<dbReference type="EC" id="3.4.21.88" evidence="12"/>
<dbReference type="Pfam" id="PF00717">
    <property type="entry name" value="Peptidase_S24"/>
    <property type="match status" value="1"/>
</dbReference>
<keyword evidence="5 12" id="KW-0378">Hydrolase</keyword>
<dbReference type="InterPro" id="IPR036390">
    <property type="entry name" value="WH_DNA-bd_sf"/>
</dbReference>
<dbReference type="HAMAP" id="MF_00015">
    <property type="entry name" value="LexA"/>
    <property type="match status" value="1"/>
</dbReference>
<evidence type="ECO:0000256" key="4">
    <source>
        <dbReference type="ARBA" id="ARBA00022763"/>
    </source>
</evidence>
<comment type="similarity">
    <text evidence="1 12 13">Belongs to the peptidase S24 family.</text>
</comment>
<evidence type="ECO:0000256" key="13">
    <source>
        <dbReference type="RuleBase" id="RU003991"/>
    </source>
</evidence>
<comment type="function">
    <text evidence="12">Represses a number of genes involved in the response to DNA damage (SOS response), including recA and lexA. In the presence of single-stranded DNA, RecA interacts with LexA causing an autocatalytic cleavage which disrupts the DNA-binding part of LexA, leading to derepression of the SOS regulon and eventually DNA repair.</text>
</comment>
<keyword evidence="6 12" id="KW-0068">Autocatalytic cleavage</keyword>
<keyword evidence="8 12" id="KW-0238">DNA-binding</keyword>
<feature type="domain" description="LexA repressor DNA-binding" evidence="15">
    <location>
        <begin position="3"/>
        <end position="63"/>
    </location>
</feature>
<keyword evidence="4 12" id="KW-0227">DNA damage</keyword>
<dbReference type="GO" id="GO:0006281">
    <property type="term" value="P:DNA repair"/>
    <property type="evidence" value="ECO:0007669"/>
    <property type="project" value="UniProtKB-UniRule"/>
</dbReference>
<evidence type="ECO:0000256" key="1">
    <source>
        <dbReference type="ARBA" id="ARBA00007484"/>
    </source>
</evidence>
<dbReference type="SUPFAM" id="SSF46785">
    <property type="entry name" value="Winged helix' DNA-binding domain"/>
    <property type="match status" value="1"/>
</dbReference>
<dbReference type="SUPFAM" id="SSF51306">
    <property type="entry name" value="LexA/Signal peptidase"/>
    <property type="match status" value="1"/>
</dbReference>
<dbReference type="InterPro" id="IPR036286">
    <property type="entry name" value="LexA/Signal_pep-like_sf"/>
</dbReference>